<evidence type="ECO:0000313" key="4">
    <source>
        <dbReference type="Ensembl" id="ENSACOP00000016592.1"/>
    </source>
</evidence>
<dbReference type="GO" id="GO:0008270">
    <property type="term" value="F:zinc ion binding"/>
    <property type="evidence" value="ECO:0007669"/>
    <property type="project" value="UniProtKB-KW"/>
</dbReference>
<name>A0A8B9IZE0_9PSIT</name>
<dbReference type="Pfam" id="PF15909">
    <property type="entry name" value="zf-C2H2_8"/>
    <property type="match status" value="1"/>
</dbReference>
<reference evidence="4" key="2">
    <citation type="submission" date="2025-09" db="UniProtKB">
        <authorList>
            <consortium name="Ensembl"/>
        </authorList>
    </citation>
    <scope>IDENTIFICATION</scope>
</reference>
<feature type="compositionally biased region" description="Pro residues" evidence="2">
    <location>
        <begin position="150"/>
        <end position="162"/>
    </location>
</feature>
<dbReference type="PROSITE" id="PS50157">
    <property type="entry name" value="ZINC_FINGER_C2H2_2"/>
    <property type="match status" value="2"/>
</dbReference>
<evidence type="ECO:0000256" key="2">
    <source>
        <dbReference type="SAM" id="MobiDB-lite"/>
    </source>
</evidence>
<dbReference type="Proteomes" id="UP000694522">
    <property type="component" value="Unplaced"/>
</dbReference>
<feature type="compositionally biased region" description="Polar residues" evidence="2">
    <location>
        <begin position="357"/>
        <end position="376"/>
    </location>
</feature>
<dbReference type="PANTHER" id="PTHR21695:SF0">
    <property type="entry name" value="ZINC FINGER PROTEIN 414"/>
    <property type="match status" value="1"/>
</dbReference>
<sequence>MKTEKEEAVPTFSLRGKYTGEGAGSSEAPVPGSVGTPAQELRPLKRRPGPGKHYQCSSYGCRLAFPSMQELMDHHRVHYRPTLSLEGKTFQCPTLGCTETFPSMQDLMAHMKVHYKPNRYFKCENCMLRFRTHRSLFKHLHVCSDSTSSPTPPPKADKPIPPATSALEKDPSAKPPEGLPKLPSVIRPLEKEAMVPGADTAPVPSSLPELPGSLEALPLVSPAPHPFPLLEPGLFGPSSLTRFSGPPPSSVPGPFLSYVHPSPYSLPQPAVQHRLRPYVPGHGPPVSNAVWKKSQGERVGPSGQSFFCSHLHQQLPEENPPSASRGSPSQPRLGPLCAPPSPTPPPLPSASHPQGCSIGQSTGKHQNRASKLSQPRCSPACWGCEAGGRARPAPPRVPPQGGEALMLVSPLDSLRRCECQPTPPMLWLRSDSRALLQQPHRVGAHAGPLHLHAVPLLQRLARGDDPAHRGPPQEPPTAARPHGHRDGFRGGSRLLPHQADAGDGELPLLPALMPPAPMGLLLRLPTPPCSRAGEHHTAPCHQLGQGPLPGYREHPQLGGGGSGDDVCLFLSTLPFLFGNSQAPGTPHLPPLRVPLFSPRGSGGAWLGCSGVCGLLWNEVLR</sequence>
<dbReference type="AlphaFoldDB" id="A0A8B9IZE0"/>
<protein>
    <recommendedName>
        <fullName evidence="3">C2H2-type domain-containing protein</fullName>
    </recommendedName>
</protein>
<dbReference type="InterPro" id="IPR039882">
    <property type="entry name" value="ZN414"/>
</dbReference>
<feature type="region of interest" description="Disordered" evidence="2">
    <location>
        <begin position="286"/>
        <end position="377"/>
    </location>
</feature>
<accession>A0A8B9IZE0</accession>
<evidence type="ECO:0000313" key="5">
    <source>
        <dbReference type="Proteomes" id="UP000694522"/>
    </source>
</evidence>
<feature type="region of interest" description="Disordered" evidence="2">
    <location>
        <begin position="462"/>
        <end position="502"/>
    </location>
</feature>
<dbReference type="SMART" id="SM00355">
    <property type="entry name" value="ZnF_C2H2"/>
    <property type="match status" value="3"/>
</dbReference>
<evidence type="ECO:0000256" key="1">
    <source>
        <dbReference type="PROSITE-ProRule" id="PRU00042"/>
    </source>
</evidence>
<feature type="compositionally biased region" description="Polar residues" evidence="2">
    <location>
        <begin position="321"/>
        <end position="330"/>
    </location>
</feature>
<evidence type="ECO:0000259" key="3">
    <source>
        <dbReference type="PROSITE" id="PS50157"/>
    </source>
</evidence>
<organism evidence="4 5">
    <name type="scientific">Amazona collaria</name>
    <name type="common">yellow-billed parrot</name>
    <dbReference type="NCBI Taxonomy" id="241587"/>
    <lineage>
        <taxon>Eukaryota</taxon>
        <taxon>Metazoa</taxon>
        <taxon>Chordata</taxon>
        <taxon>Craniata</taxon>
        <taxon>Vertebrata</taxon>
        <taxon>Euteleostomi</taxon>
        <taxon>Archelosauria</taxon>
        <taxon>Archosauria</taxon>
        <taxon>Dinosauria</taxon>
        <taxon>Saurischia</taxon>
        <taxon>Theropoda</taxon>
        <taxon>Coelurosauria</taxon>
        <taxon>Aves</taxon>
        <taxon>Neognathae</taxon>
        <taxon>Neoaves</taxon>
        <taxon>Telluraves</taxon>
        <taxon>Australaves</taxon>
        <taxon>Psittaciformes</taxon>
        <taxon>Psittacidae</taxon>
        <taxon>Amazona</taxon>
    </lineage>
</organism>
<dbReference type="InterPro" id="IPR013087">
    <property type="entry name" value="Znf_C2H2_type"/>
</dbReference>
<keyword evidence="5" id="KW-1185">Reference proteome</keyword>
<keyword evidence="1" id="KW-0863">Zinc-finger</keyword>
<dbReference type="Gene3D" id="3.30.160.60">
    <property type="entry name" value="Classic Zinc Finger"/>
    <property type="match status" value="1"/>
</dbReference>
<reference evidence="4" key="1">
    <citation type="submission" date="2025-08" db="UniProtKB">
        <authorList>
            <consortium name="Ensembl"/>
        </authorList>
    </citation>
    <scope>IDENTIFICATION</scope>
</reference>
<dbReference type="InterPro" id="IPR031799">
    <property type="entry name" value="Znf-C2H2_ribbon"/>
</dbReference>
<feature type="region of interest" description="Disordered" evidence="2">
    <location>
        <begin position="143"/>
        <end position="183"/>
    </location>
</feature>
<dbReference type="PROSITE" id="PS00028">
    <property type="entry name" value="ZINC_FINGER_C2H2_1"/>
    <property type="match status" value="2"/>
</dbReference>
<dbReference type="PANTHER" id="PTHR21695">
    <property type="entry name" value="ZINC FINGER PROTEIN 414"/>
    <property type="match status" value="1"/>
</dbReference>
<keyword evidence="1" id="KW-0862">Zinc</keyword>
<feature type="domain" description="C2H2-type" evidence="3">
    <location>
        <begin position="90"/>
        <end position="119"/>
    </location>
</feature>
<proteinExistence type="predicted"/>
<feature type="compositionally biased region" description="Pro residues" evidence="2">
    <location>
        <begin position="337"/>
        <end position="348"/>
    </location>
</feature>
<feature type="domain" description="C2H2-type" evidence="3">
    <location>
        <begin position="54"/>
        <end position="78"/>
    </location>
</feature>
<feature type="region of interest" description="Disordered" evidence="2">
    <location>
        <begin position="1"/>
        <end position="51"/>
    </location>
</feature>
<keyword evidence="1" id="KW-0479">Metal-binding</keyword>
<dbReference type="Ensembl" id="ENSACOT00000017193.1">
    <property type="protein sequence ID" value="ENSACOP00000016592.1"/>
    <property type="gene ID" value="ENSACOG00000011535.1"/>
</dbReference>